<evidence type="ECO:0000256" key="1">
    <source>
        <dbReference type="ARBA" id="ARBA00007789"/>
    </source>
</evidence>
<evidence type="ECO:0000313" key="4">
    <source>
        <dbReference type="Proteomes" id="UP000266895"/>
    </source>
</evidence>
<dbReference type="InterPro" id="IPR050766">
    <property type="entry name" value="Bact_Lucif_Oxidored"/>
</dbReference>
<dbReference type="RefSeq" id="WP_126383180.1">
    <property type="nucleotide sequence ID" value="NZ_LR134350.1"/>
</dbReference>
<organism evidence="3 4">
    <name type="scientific">Actinomyces howellii</name>
    <dbReference type="NCBI Taxonomy" id="52771"/>
    <lineage>
        <taxon>Bacteria</taxon>
        <taxon>Bacillati</taxon>
        <taxon>Actinomycetota</taxon>
        <taxon>Actinomycetes</taxon>
        <taxon>Actinomycetales</taxon>
        <taxon>Actinomycetaceae</taxon>
        <taxon>Actinomyces</taxon>
    </lineage>
</organism>
<evidence type="ECO:0000259" key="2">
    <source>
        <dbReference type="Pfam" id="PF00296"/>
    </source>
</evidence>
<dbReference type="SUPFAM" id="SSF51679">
    <property type="entry name" value="Bacterial luciferase-like"/>
    <property type="match status" value="1"/>
</dbReference>
<sequence length="391" mass="40518">MTPARPVLSVLDLVPVSAGRSRADALREMVELARAADAAGLHRYWIAEHHGSTTFLAAATSVLMGQVLASTERIGVASGGIMLPNHPPLVIAEQVGTLAALYPGRVGLGLGRAPGTDPVTASALRRREADPSSFADEVVETLTYLTQDPGTAGLGVPGSLLPSDSQSPTVSVTVHADAGPREAVFTVPDGIGRVRSAPDPVHRVRAVPGEGTRPQTWILGSSVNGARVAGSLGLPFAVASHFAPAQAEAAITSYRSVFASAQDSAPSVAGVLSDGQPHVAAGVNVMVAPTEQEATRLFSTAMACTARILGGRPGPLDEPVASPEAWRELAGGKDIAVTRAMALSFVGTPDDVASRLHALAERWGLDELLVVTYAHDAAARRRSYELLARAW</sequence>
<dbReference type="PANTHER" id="PTHR30137:SF6">
    <property type="entry name" value="LUCIFERASE-LIKE MONOOXYGENASE"/>
    <property type="match status" value="1"/>
</dbReference>
<dbReference type="InterPro" id="IPR019949">
    <property type="entry name" value="CmoO-like"/>
</dbReference>
<dbReference type="Gene3D" id="3.20.20.30">
    <property type="entry name" value="Luciferase-like domain"/>
    <property type="match status" value="1"/>
</dbReference>
<feature type="domain" description="Luciferase-like" evidence="2">
    <location>
        <begin position="16"/>
        <end position="366"/>
    </location>
</feature>
<keyword evidence="4" id="KW-1185">Reference proteome</keyword>
<dbReference type="OrthoDB" id="9780518at2"/>
<dbReference type="CDD" id="cd00347">
    <property type="entry name" value="Flavin_utilizing_monoxygenases"/>
    <property type="match status" value="1"/>
</dbReference>
<dbReference type="KEGG" id="ahw:NCTC11636_02251"/>
<accession>A0A3S4RGX0</accession>
<dbReference type="InterPro" id="IPR011251">
    <property type="entry name" value="Luciferase-like_dom"/>
</dbReference>
<proteinExistence type="predicted"/>
<dbReference type="Proteomes" id="UP000266895">
    <property type="component" value="Chromosome"/>
</dbReference>
<name>A0A3S4RGX0_9ACTO</name>
<dbReference type="Pfam" id="PF00296">
    <property type="entry name" value="Bac_luciferase"/>
    <property type="match status" value="1"/>
</dbReference>
<gene>
    <name evidence="3" type="primary">luxA</name>
    <name evidence="3" type="ORF">NCTC11636_02251</name>
</gene>
<dbReference type="GO" id="GO:0047646">
    <property type="term" value="F:alkanal monooxygenase (FMN-linked) activity"/>
    <property type="evidence" value="ECO:0007669"/>
    <property type="project" value="UniProtKB-EC"/>
</dbReference>
<keyword evidence="3" id="KW-0560">Oxidoreductase</keyword>
<dbReference type="GO" id="GO:0005829">
    <property type="term" value="C:cytosol"/>
    <property type="evidence" value="ECO:0007669"/>
    <property type="project" value="TreeGrafter"/>
</dbReference>
<evidence type="ECO:0000313" key="3">
    <source>
        <dbReference type="EMBL" id="VEG29782.1"/>
    </source>
</evidence>
<dbReference type="EMBL" id="LR134350">
    <property type="protein sequence ID" value="VEG29782.1"/>
    <property type="molecule type" value="Genomic_DNA"/>
</dbReference>
<comment type="similarity">
    <text evidence="1">To bacterial alkanal monooxygenase alpha and beta chains.</text>
</comment>
<keyword evidence="3" id="KW-0503">Monooxygenase</keyword>
<reference evidence="3 4" key="1">
    <citation type="submission" date="2018-12" db="EMBL/GenBank/DDBJ databases">
        <authorList>
            <consortium name="Pathogen Informatics"/>
        </authorList>
    </citation>
    <scope>NUCLEOTIDE SEQUENCE [LARGE SCALE GENOMIC DNA]</scope>
    <source>
        <strain evidence="3 4">NCTC11636</strain>
    </source>
</reference>
<dbReference type="InterPro" id="IPR036661">
    <property type="entry name" value="Luciferase-like_sf"/>
</dbReference>
<dbReference type="EC" id="1.14.14.3" evidence="3"/>
<dbReference type="PANTHER" id="PTHR30137">
    <property type="entry name" value="LUCIFERASE-LIKE MONOOXYGENASE"/>
    <property type="match status" value="1"/>
</dbReference>
<dbReference type="AlphaFoldDB" id="A0A3S4RGX0"/>
<protein>
    <submittedName>
        <fullName evidence="3">Alkanal monooxygenase alpha chain</fullName>
        <ecNumber evidence="3">1.14.14.3</ecNumber>
    </submittedName>
</protein>
<dbReference type="NCBIfam" id="TIGR03558">
    <property type="entry name" value="oxido_grp_1"/>
    <property type="match status" value="1"/>
</dbReference>